<proteinExistence type="predicted"/>
<evidence type="ECO:0008006" key="3">
    <source>
        <dbReference type="Google" id="ProtNLM"/>
    </source>
</evidence>
<name>A0ABR7XMA1_9BACT</name>
<organism evidence="1 2">
    <name type="scientific">Pontibacter aquaedesilientis</name>
    <dbReference type="NCBI Taxonomy" id="2766980"/>
    <lineage>
        <taxon>Bacteria</taxon>
        <taxon>Pseudomonadati</taxon>
        <taxon>Bacteroidota</taxon>
        <taxon>Cytophagia</taxon>
        <taxon>Cytophagales</taxon>
        <taxon>Hymenobacteraceae</taxon>
        <taxon>Pontibacter</taxon>
    </lineage>
</organism>
<reference evidence="1 2" key="1">
    <citation type="submission" date="2020-09" db="EMBL/GenBank/DDBJ databases">
        <title>Genome sequencing and assembly of Pontibacter sp.</title>
        <authorList>
            <person name="Chhetri G."/>
        </authorList>
    </citation>
    <scope>NUCLEOTIDE SEQUENCE [LARGE SCALE GENOMIC DNA]</scope>
    <source>
        <strain evidence="1 2">JH31</strain>
    </source>
</reference>
<keyword evidence="2" id="KW-1185">Reference proteome</keyword>
<comment type="caution">
    <text evidence="1">The sequence shown here is derived from an EMBL/GenBank/DDBJ whole genome shotgun (WGS) entry which is preliminary data.</text>
</comment>
<evidence type="ECO:0000313" key="2">
    <source>
        <dbReference type="Proteomes" id="UP000625551"/>
    </source>
</evidence>
<dbReference type="Proteomes" id="UP000625551">
    <property type="component" value="Unassembled WGS sequence"/>
</dbReference>
<sequence length="289" mass="33211">MSSYKTSYSQLRQSPETAQMLEALERGLHRFNVDFYLVGAVARDVWMRAIHDITPRRTTGDIDFAVLINRAGVYEDLKDYLVEKEGFRPYHANSFVLLWHNGQEVDLLPFGSIEQDGKVRVEGTGLTTLHVTGFKEVYEAGLPELELEDNQRFKFCTIPGIVLLKLIAWDDRPEVRSSDIQDLTDILLNYFDMFSEHIFESHNDLFEEREEENFLLKVASQALGREVGRIAGRSETLMERIKRIMLDNTKSAATSRIAAIMARTLDCTVEESVDLLRRIQRGIENPISY</sequence>
<protein>
    <recommendedName>
        <fullName evidence="3">Nucleotidyltransferase</fullName>
    </recommendedName>
</protein>
<evidence type="ECO:0000313" key="1">
    <source>
        <dbReference type="EMBL" id="MBD1398788.1"/>
    </source>
</evidence>
<gene>
    <name evidence="1" type="ORF">H9Q13_16565</name>
</gene>
<dbReference type="EMBL" id="JACXAJ010000011">
    <property type="protein sequence ID" value="MBD1398788.1"/>
    <property type="molecule type" value="Genomic_DNA"/>
</dbReference>
<dbReference type="RefSeq" id="WP_191184921.1">
    <property type="nucleotide sequence ID" value="NZ_JACXAJ010000011.1"/>
</dbReference>
<accession>A0ABR7XMA1</accession>